<evidence type="ECO:0000313" key="1">
    <source>
        <dbReference type="EMBL" id="GIM97831.1"/>
    </source>
</evidence>
<reference evidence="1 2" key="1">
    <citation type="submission" date="2021-03" db="EMBL/GenBank/DDBJ databases">
        <title>Whole genome shotgun sequence of Actinoplanes toevensis NBRC 105298.</title>
        <authorList>
            <person name="Komaki H."/>
            <person name="Tamura T."/>
        </authorList>
    </citation>
    <scope>NUCLEOTIDE SEQUENCE [LARGE SCALE GENOMIC DNA]</scope>
    <source>
        <strain evidence="1 2">NBRC 105298</strain>
    </source>
</reference>
<organism evidence="1 2">
    <name type="scientific">Paractinoplanes toevensis</name>
    <dbReference type="NCBI Taxonomy" id="571911"/>
    <lineage>
        <taxon>Bacteria</taxon>
        <taxon>Bacillati</taxon>
        <taxon>Actinomycetota</taxon>
        <taxon>Actinomycetes</taxon>
        <taxon>Micromonosporales</taxon>
        <taxon>Micromonosporaceae</taxon>
        <taxon>Paractinoplanes</taxon>
    </lineage>
</organism>
<dbReference type="RefSeq" id="WP_213013457.1">
    <property type="nucleotide sequence ID" value="NZ_BOQN01000159.1"/>
</dbReference>
<name>A0A920BRP1_9ACTN</name>
<gene>
    <name evidence="1" type="ORF">Ato02nite_096240</name>
</gene>
<dbReference type="AlphaFoldDB" id="A0A920BRP1"/>
<accession>A0A920BRP1</accession>
<sequence length="376" mass="40720">MTVIDDRLNAIRGAAPRKPHNARTLAALAANPGCRRRTLMDAAGVNKALIADRLGYGMTVGQMSSIALARGKSFEAQVKAEGGNDLLRLLRLHLDLPTAQAHYHDLNPADDDDRISARLRRSQRALEEAARASDPVGTMFDHPILQLTMNGVRVHIEPDLIAFKFGDRFHIVEIKSFPIVDGVADSGKVAAAAQQAAVYVLAMREMLQTAGLSPELVSHEVILVCPRDFSNQPVAELVDVRKPLASLRRHLTRMESIDTLLPILPPSLTFDLVLDATGQPTRSPDDLAASVAQVSARYSPDCLQSCELAGVCRAEANGTVPVLGRVVREELGGIDSIAEAIALATGGRVPDDSQREAARLLRTAYQMRQQALEAMR</sequence>
<evidence type="ECO:0000313" key="2">
    <source>
        <dbReference type="Proteomes" id="UP000677082"/>
    </source>
</evidence>
<evidence type="ECO:0008006" key="3">
    <source>
        <dbReference type="Google" id="ProtNLM"/>
    </source>
</evidence>
<proteinExistence type="predicted"/>
<keyword evidence="2" id="KW-1185">Reference proteome</keyword>
<dbReference type="Proteomes" id="UP000677082">
    <property type="component" value="Unassembled WGS sequence"/>
</dbReference>
<comment type="caution">
    <text evidence="1">The sequence shown here is derived from an EMBL/GenBank/DDBJ whole genome shotgun (WGS) entry which is preliminary data.</text>
</comment>
<dbReference type="EMBL" id="BOQN01000159">
    <property type="protein sequence ID" value="GIM97831.1"/>
    <property type="molecule type" value="Genomic_DNA"/>
</dbReference>
<protein>
    <recommendedName>
        <fullName evidence="3">Secreted protein</fullName>
    </recommendedName>
</protein>